<dbReference type="Proteomes" id="UP000198211">
    <property type="component" value="Unassembled WGS sequence"/>
</dbReference>
<dbReference type="AlphaFoldDB" id="A0A225V210"/>
<name>A0A225V210_9STRA</name>
<evidence type="ECO:0000313" key="1">
    <source>
        <dbReference type="EMBL" id="OWY99322.1"/>
    </source>
</evidence>
<comment type="caution">
    <text evidence="1">The sequence shown here is derived from an EMBL/GenBank/DDBJ whole genome shotgun (WGS) entry which is preliminary data.</text>
</comment>
<sequence length="176" mass="20001">MKASRTMATQPRLQQDLPKEWKAFKQSKCDSNLLSAYSLAIQHCGHFQSKSGDFLHFIGENIKLLFAAVAIGEVDYLPSAKLAKTKVFSAQIRKFTDTLKEWHLRLGPVEREPTEPLHTLRVDSTGKLKVNGLYGSFGHRYALAVVDDATAFKWYIQFSFRCLKFDDLGQLEALNF</sequence>
<keyword evidence="2" id="KW-1185">Reference proteome</keyword>
<protein>
    <submittedName>
        <fullName evidence="1">Uncharacterized protein</fullName>
    </submittedName>
</protein>
<gene>
    <name evidence="1" type="ORF">PHMEG_00029688</name>
</gene>
<reference evidence="2" key="1">
    <citation type="submission" date="2017-03" db="EMBL/GenBank/DDBJ databases">
        <title>Phytopthora megakarya and P. palmivora, two closely related causual agents of cacao black pod achieved similar genome size and gene model numbers by different mechanisms.</title>
        <authorList>
            <person name="Ali S."/>
            <person name="Shao J."/>
            <person name="Larry D.J."/>
            <person name="Kronmiller B."/>
            <person name="Shen D."/>
            <person name="Strem M.D."/>
            <person name="Melnick R.L."/>
            <person name="Guiltinan M.J."/>
            <person name="Tyler B.M."/>
            <person name="Meinhardt L.W."/>
            <person name="Bailey B.A."/>
        </authorList>
    </citation>
    <scope>NUCLEOTIDE SEQUENCE [LARGE SCALE GENOMIC DNA]</scope>
    <source>
        <strain evidence="2">zdho120</strain>
    </source>
</reference>
<dbReference type="EMBL" id="NBNE01008591">
    <property type="protein sequence ID" value="OWY99322.1"/>
    <property type="molecule type" value="Genomic_DNA"/>
</dbReference>
<evidence type="ECO:0000313" key="2">
    <source>
        <dbReference type="Proteomes" id="UP000198211"/>
    </source>
</evidence>
<proteinExistence type="predicted"/>
<organism evidence="1 2">
    <name type="scientific">Phytophthora megakarya</name>
    <dbReference type="NCBI Taxonomy" id="4795"/>
    <lineage>
        <taxon>Eukaryota</taxon>
        <taxon>Sar</taxon>
        <taxon>Stramenopiles</taxon>
        <taxon>Oomycota</taxon>
        <taxon>Peronosporomycetes</taxon>
        <taxon>Peronosporales</taxon>
        <taxon>Peronosporaceae</taxon>
        <taxon>Phytophthora</taxon>
    </lineage>
</organism>
<accession>A0A225V210</accession>